<dbReference type="EMBL" id="CP012661">
    <property type="protein sequence ID" value="AMY70553.1"/>
    <property type="molecule type" value="Genomic_DNA"/>
</dbReference>
<evidence type="ECO:0000256" key="1">
    <source>
        <dbReference type="ARBA" id="ARBA00004651"/>
    </source>
</evidence>
<organism evidence="8 9">
    <name type="scientific">Frigidibacter mobilis</name>
    <dbReference type="NCBI Taxonomy" id="1335048"/>
    <lineage>
        <taxon>Bacteria</taxon>
        <taxon>Pseudomonadati</taxon>
        <taxon>Pseudomonadota</taxon>
        <taxon>Alphaproteobacteria</taxon>
        <taxon>Rhodobacterales</taxon>
        <taxon>Paracoccaceae</taxon>
        <taxon>Frigidibacter</taxon>
    </lineage>
</organism>
<feature type="transmembrane region" description="Helical" evidence="6">
    <location>
        <begin position="54"/>
        <end position="77"/>
    </location>
</feature>
<feature type="domain" description="ABC3 transporter permease C-terminal" evidence="7">
    <location>
        <begin position="14"/>
        <end position="133"/>
    </location>
</feature>
<keyword evidence="5 6" id="KW-0472">Membrane</keyword>
<keyword evidence="3 6" id="KW-0812">Transmembrane</keyword>
<evidence type="ECO:0000313" key="9">
    <source>
        <dbReference type="Proteomes" id="UP000076128"/>
    </source>
</evidence>
<proteinExistence type="predicted"/>
<sequence length="141" mass="14554">MRTVADLQAAFRLIATVGFVGLAAALVGAQINDVRRQRRVLATLTLLGFDRRDLLLLPAIQSALVIGLGLLLSLVVFTPAAGLADRILNPNVGVSEAFVALRAGDLGAVIAAGITVAVTASLLAGRQILAIDPALILREAP</sequence>
<comment type="subcellular location">
    <subcellularLocation>
        <location evidence="1">Cell membrane</location>
        <topology evidence="1">Multi-pass membrane protein</topology>
    </subcellularLocation>
</comment>
<keyword evidence="2" id="KW-1003">Cell membrane</keyword>
<name>A0A161GK67_9RHOB</name>
<keyword evidence="4 6" id="KW-1133">Transmembrane helix</keyword>
<dbReference type="GO" id="GO:0005886">
    <property type="term" value="C:plasma membrane"/>
    <property type="evidence" value="ECO:0007669"/>
    <property type="project" value="UniProtKB-SubCell"/>
</dbReference>
<dbReference type="Proteomes" id="UP000076128">
    <property type="component" value="Chromosome"/>
</dbReference>
<accession>A0A161GK67</accession>
<dbReference type="STRING" id="1335048.AKL17_3321"/>
<dbReference type="AlphaFoldDB" id="A0A161GK67"/>
<feature type="transmembrane region" description="Helical" evidence="6">
    <location>
        <begin position="12"/>
        <end position="33"/>
    </location>
</feature>
<evidence type="ECO:0000259" key="7">
    <source>
        <dbReference type="Pfam" id="PF02687"/>
    </source>
</evidence>
<keyword evidence="9" id="KW-1185">Reference proteome</keyword>
<reference evidence="8 9" key="1">
    <citation type="submission" date="2015-09" db="EMBL/GenBank/DDBJ databases">
        <title>Complete genome sequence of Defluviimonas alba cai42t isolated from an oilfield in Xinjiang.</title>
        <authorList>
            <person name="Geng S."/>
            <person name="Pan X."/>
            <person name="Wu X."/>
        </authorList>
    </citation>
    <scope>NUCLEOTIDE SEQUENCE [LARGE SCALE GENOMIC DNA]</scope>
    <source>
        <strain evidence="9">cai42</strain>
    </source>
</reference>
<evidence type="ECO:0000256" key="6">
    <source>
        <dbReference type="SAM" id="Phobius"/>
    </source>
</evidence>
<gene>
    <name evidence="8" type="ORF">AKL17_3321</name>
</gene>
<evidence type="ECO:0000256" key="2">
    <source>
        <dbReference type="ARBA" id="ARBA00022475"/>
    </source>
</evidence>
<dbReference type="InterPro" id="IPR003838">
    <property type="entry name" value="ABC3_permease_C"/>
</dbReference>
<protein>
    <submittedName>
        <fullName evidence="8">ABC transporter, permease protein, putative</fullName>
    </submittedName>
</protein>
<evidence type="ECO:0000256" key="4">
    <source>
        <dbReference type="ARBA" id="ARBA00022989"/>
    </source>
</evidence>
<evidence type="ECO:0000256" key="3">
    <source>
        <dbReference type="ARBA" id="ARBA00022692"/>
    </source>
</evidence>
<dbReference type="Pfam" id="PF02687">
    <property type="entry name" value="FtsX"/>
    <property type="match status" value="1"/>
</dbReference>
<evidence type="ECO:0000256" key="5">
    <source>
        <dbReference type="ARBA" id="ARBA00023136"/>
    </source>
</evidence>
<evidence type="ECO:0000313" key="8">
    <source>
        <dbReference type="EMBL" id="AMY70553.1"/>
    </source>
</evidence>
<feature type="transmembrane region" description="Helical" evidence="6">
    <location>
        <begin position="97"/>
        <end position="123"/>
    </location>
</feature>
<dbReference type="KEGG" id="daa:AKL17_3321"/>